<dbReference type="GO" id="GO:0042286">
    <property type="term" value="F:glutamate-1-semialdehyde 2,1-aminomutase activity"/>
    <property type="evidence" value="ECO:0007669"/>
    <property type="project" value="UniProtKB-EC"/>
</dbReference>
<organism evidence="4 5">
    <name type="scientific">Crateriforma conspicua</name>
    <dbReference type="NCBI Taxonomy" id="2527996"/>
    <lineage>
        <taxon>Bacteria</taxon>
        <taxon>Pseudomonadati</taxon>
        <taxon>Planctomycetota</taxon>
        <taxon>Planctomycetia</taxon>
        <taxon>Planctomycetales</taxon>
        <taxon>Planctomycetaceae</taxon>
        <taxon>Crateriforma</taxon>
    </lineage>
</organism>
<dbReference type="AlphaFoldDB" id="A0A5C5Y4M1"/>
<dbReference type="InterPro" id="IPR015421">
    <property type="entry name" value="PyrdxlP-dep_Trfase_major"/>
</dbReference>
<accession>A0A5C5Y4M1</accession>
<dbReference type="CDD" id="cd00610">
    <property type="entry name" value="OAT_like"/>
    <property type="match status" value="1"/>
</dbReference>
<dbReference type="OrthoDB" id="9801834at2"/>
<evidence type="ECO:0000313" key="5">
    <source>
        <dbReference type="Proteomes" id="UP000317238"/>
    </source>
</evidence>
<dbReference type="PROSITE" id="PS00600">
    <property type="entry name" value="AA_TRANSFER_CLASS_3"/>
    <property type="match status" value="1"/>
</dbReference>
<comment type="cofactor">
    <cofactor evidence="1">
        <name>pyridoxal 5'-phosphate</name>
        <dbReference type="ChEBI" id="CHEBI:597326"/>
    </cofactor>
</comment>
<dbReference type="EC" id="5.4.3.8" evidence="4"/>
<dbReference type="PANTHER" id="PTHR43713:SF3">
    <property type="entry name" value="GLUTAMATE-1-SEMIALDEHYDE 2,1-AMINOMUTASE 1, CHLOROPLASTIC-RELATED"/>
    <property type="match status" value="1"/>
</dbReference>
<proteinExistence type="inferred from homology"/>
<dbReference type="PANTHER" id="PTHR43713">
    <property type="entry name" value="GLUTAMATE-1-SEMIALDEHYDE 2,1-AMINOMUTASE"/>
    <property type="match status" value="1"/>
</dbReference>
<protein>
    <submittedName>
        <fullName evidence="4">Glutamate-1-semialdehyde 2,1-aminomutase</fullName>
        <ecNumber evidence="4">5.4.3.8</ecNumber>
    </submittedName>
</protein>
<dbReference type="GO" id="GO:0008483">
    <property type="term" value="F:transaminase activity"/>
    <property type="evidence" value="ECO:0007669"/>
    <property type="project" value="InterPro"/>
</dbReference>
<dbReference type="InterPro" id="IPR005814">
    <property type="entry name" value="Aminotrans_3"/>
</dbReference>
<keyword evidence="5" id="KW-1185">Reference proteome</keyword>
<dbReference type="EMBL" id="SJPL01000001">
    <property type="protein sequence ID" value="TWT69809.1"/>
    <property type="molecule type" value="Genomic_DNA"/>
</dbReference>
<dbReference type="RefSeq" id="WP_146439049.1">
    <property type="nucleotide sequence ID" value="NZ_SJPL01000001.1"/>
</dbReference>
<dbReference type="Gene3D" id="3.90.1150.10">
    <property type="entry name" value="Aspartate Aminotransferase, domain 1"/>
    <property type="match status" value="1"/>
</dbReference>
<dbReference type="Proteomes" id="UP000317238">
    <property type="component" value="Unassembled WGS sequence"/>
</dbReference>
<keyword evidence="4" id="KW-0413">Isomerase</keyword>
<dbReference type="InterPro" id="IPR015424">
    <property type="entry name" value="PyrdxlP-dep_Trfase"/>
</dbReference>
<dbReference type="InterPro" id="IPR049704">
    <property type="entry name" value="Aminotrans_3_PPA_site"/>
</dbReference>
<dbReference type="Gene3D" id="3.40.640.10">
    <property type="entry name" value="Type I PLP-dependent aspartate aminotransferase-like (Major domain)"/>
    <property type="match status" value="1"/>
</dbReference>
<evidence type="ECO:0000313" key="4">
    <source>
        <dbReference type="EMBL" id="TWT69809.1"/>
    </source>
</evidence>
<dbReference type="Pfam" id="PF00202">
    <property type="entry name" value="Aminotran_3"/>
    <property type="match status" value="1"/>
</dbReference>
<dbReference type="SUPFAM" id="SSF53383">
    <property type="entry name" value="PLP-dependent transferases"/>
    <property type="match status" value="1"/>
</dbReference>
<evidence type="ECO:0000256" key="2">
    <source>
        <dbReference type="ARBA" id="ARBA00022898"/>
    </source>
</evidence>
<dbReference type="InterPro" id="IPR015422">
    <property type="entry name" value="PyrdxlP-dep_Trfase_small"/>
</dbReference>
<comment type="caution">
    <text evidence="4">The sequence shown here is derived from an EMBL/GenBank/DDBJ whole genome shotgun (WGS) entry which is preliminary data.</text>
</comment>
<evidence type="ECO:0000256" key="1">
    <source>
        <dbReference type="ARBA" id="ARBA00001933"/>
    </source>
</evidence>
<sequence>MEDCIERSLKVFPGGSNGEFNLPEELATVIVRGKGCELEDCAGRRFIDFSMGWGSVLVGHSHPDVVAAVSRRISQGSNFAYVTEESIEVAEEIVCISPACDTVRFAASGSEATHYCVRMARGFTGRPKVMKFEGAYHGAHDFGVASVFPQQPPPHPKVDWSGTGTIPGSDPLLLSAPFNDAATTATLIAEHAEDLAAVIVEPLQRCTPPEEGFLEKLRQVTRQHGILLIFDEVVTGFRLAYGGAQEYYGVTPDLVAYGKALGGGYPIGVYGGRADVMNCTREDRSDKPSYVWSASTLGGNPISAAASRAALAVYRQESTYDRLHALGRYLRDGMRRALMNTGAPGQVIGDGPLAQVVFTTEPIRNYRSMLTANRDRGRAVMLGLFEKGVFLNPMGTKLYLSLAHDEAVCDEFLERFTATLRETGYGRAPKTRYAFTESACVSVGRSAI</sequence>
<comment type="similarity">
    <text evidence="3">Belongs to the class-III pyridoxal-phosphate-dependent aminotransferase family.</text>
</comment>
<reference evidence="4 5" key="1">
    <citation type="submission" date="2019-02" db="EMBL/GenBank/DDBJ databases">
        <title>Deep-cultivation of Planctomycetes and their phenomic and genomic characterization uncovers novel biology.</title>
        <authorList>
            <person name="Wiegand S."/>
            <person name="Jogler M."/>
            <person name="Boedeker C."/>
            <person name="Pinto D."/>
            <person name="Vollmers J."/>
            <person name="Rivas-Marin E."/>
            <person name="Kohn T."/>
            <person name="Peeters S.H."/>
            <person name="Heuer A."/>
            <person name="Rast P."/>
            <person name="Oberbeckmann S."/>
            <person name="Bunk B."/>
            <person name="Jeske O."/>
            <person name="Meyerdierks A."/>
            <person name="Storesund J.E."/>
            <person name="Kallscheuer N."/>
            <person name="Luecker S."/>
            <person name="Lage O.M."/>
            <person name="Pohl T."/>
            <person name="Merkel B.J."/>
            <person name="Hornburger P."/>
            <person name="Mueller R.-W."/>
            <person name="Bruemmer F."/>
            <person name="Labrenz M."/>
            <person name="Spormann A.M."/>
            <person name="Op Den Camp H."/>
            <person name="Overmann J."/>
            <person name="Amann R."/>
            <person name="Jetten M.S.M."/>
            <person name="Mascher T."/>
            <person name="Medema M.H."/>
            <person name="Devos D.P."/>
            <person name="Kaster A.-K."/>
            <person name="Ovreas L."/>
            <person name="Rohde M."/>
            <person name="Galperin M.Y."/>
            <person name="Jogler C."/>
        </authorList>
    </citation>
    <scope>NUCLEOTIDE SEQUENCE [LARGE SCALE GENOMIC DNA]</scope>
    <source>
        <strain evidence="4 5">Pan14r</strain>
    </source>
</reference>
<gene>
    <name evidence="4" type="primary">hemL_1</name>
    <name evidence="4" type="ORF">Pan14r_21030</name>
</gene>
<evidence type="ECO:0000256" key="3">
    <source>
        <dbReference type="RuleBase" id="RU003560"/>
    </source>
</evidence>
<dbReference type="GO" id="GO:0030170">
    <property type="term" value="F:pyridoxal phosphate binding"/>
    <property type="evidence" value="ECO:0007669"/>
    <property type="project" value="InterPro"/>
</dbReference>
<keyword evidence="2 3" id="KW-0663">Pyridoxal phosphate</keyword>
<name>A0A5C5Y4M1_9PLAN</name>